<sequence length="498" mass="53284">MNPLIPLMVIIPITCALLLNLFHTKDRIVKILSIVVALALPIIPLVTTYGFHYVGGYSTLANSPTLAQGLPAFITNSALNLFHMGIVYSFGSAQQILIFILCLIAFLAIFTSLSETKKASGVYAFLMFMGTAAMTAILLTDDIFNLYVFFEIAAIAQVGIVVASKIKGSYETALKYMILGSIASPLLLLGIALLLGVTGNVNITDIVYSLQHGLVDPKNPVLLMACALITFGWLYASGLPPFHTIKSDIYSKALPHGAALLQVFSVFTLAALGVIILRIFSYLAFSKVFIIAISLAAMILSITMALMQTDVKRIIGYLAVGELGYIGLGLGIGTAASITAGLFQAVNEAVITAFLFIGFGTILYKTKESDIRKLGGMMAEAPKAALLVFLAGLAMAGVPPLNAFQSKLMLIQSSLSAGIPELGIIMILLSIVTFMTFMKAFYAVYMRPKPRELEIKEGKIPKATIFSLVVLLIVCIILGLFPQVATGFLQGLANSLVI</sequence>
<dbReference type="GO" id="GO:0005886">
    <property type="term" value="C:plasma membrane"/>
    <property type="evidence" value="ECO:0007669"/>
    <property type="project" value="UniProtKB-SubCell"/>
</dbReference>
<feature type="transmembrane region" description="Helical" evidence="6">
    <location>
        <begin position="34"/>
        <end position="54"/>
    </location>
</feature>
<dbReference type="OrthoDB" id="371891at2157"/>
<dbReference type="Proteomes" id="UP000217784">
    <property type="component" value="Unassembled WGS sequence"/>
</dbReference>
<comment type="subcellular location">
    <subcellularLocation>
        <location evidence="1">Cell membrane</location>
        <topology evidence="1">Multi-pass membrane protein</topology>
    </subcellularLocation>
</comment>
<feature type="transmembrane region" description="Helical" evidence="6">
    <location>
        <begin position="424"/>
        <end position="445"/>
    </location>
</feature>
<feature type="transmembrane region" description="Helical" evidence="6">
    <location>
        <begin position="314"/>
        <end position="336"/>
    </location>
</feature>
<feature type="transmembrane region" description="Helical" evidence="6">
    <location>
        <begin position="342"/>
        <end position="364"/>
    </location>
</feature>
<evidence type="ECO:0000256" key="5">
    <source>
        <dbReference type="ARBA" id="ARBA00023136"/>
    </source>
</evidence>
<dbReference type="RefSeq" id="WP_069585016.1">
    <property type="nucleotide sequence ID" value="NZ_LMVM01000012.1"/>
</dbReference>
<feature type="transmembrane region" description="Helical" evidence="6">
    <location>
        <begin position="465"/>
        <end position="485"/>
    </location>
</feature>
<feature type="transmembrane region" description="Helical" evidence="6">
    <location>
        <begin position="221"/>
        <end position="238"/>
    </location>
</feature>
<gene>
    <name evidence="8" type="ORF">ASJ80_12875</name>
</gene>
<dbReference type="InterPro" id="IPR001750">
    <property type="entry name" value="ND/Mrp_TM"/>
</dbReference>
<keyword evidence="5 6" id="KW-0472">Membrane</keyword>
<feature type="domain" description="NADH:quinone oxidoreductase/Mrp antiporter transmembrane" evidence="7">
    <location>
        <begin position="141"/>
        <end position="430"/>
    </location>
</feature>
<reference evidence="8 9" key="1">
    <citation type="journal article" date="2017" name="BMC Genomics">
        <title>Genomic analysis of methanogenic archaea reveals a shift towards energy conservation.</title>
        <authorList>
            <person name="Gilmore S.P."/>
            <person name="Henske J.K."/>
            <person name="Sexton J.A."/>
            <person name="Solomon K.V."/>
            <person name="Seppala S."/>
            <person name="Yoo J.I."/>
            <person name="Huyett L.M."/>
            <person name="Pressman A."/>
            <person name="Cogan J.Z."/>
            <person name="Kivenson V."/>
            <person name="Peng X."/>
            <person name="Tan Y."/>
            <person name="Valentine D.L."/>
            <person name="O'Malley M.A."/>
        </authorList>
    </citation>
    <scope>NUCLEOTIDE SEQUENCE [LARGE SCALE GENOMIC DNA]</scope>
    <source>
        <strain evidence="8 9">M.o.H.</strain>
    </source>
</reference>
<feature type="transmembrane region" description="Helical" evidence="6">
    <location>
        <begin position="288"/>
        <end position="307"/>
    </location>
</feature>
<evidence type="ECO:0000256" key="4">
    <source>
        <dbReference type="ARBA" id="ARBA00022989"/>
    </source>
</evidence>
<comment type="caution">
    <text evidence="8">The sequence shown here is derived from an EMBL/GenBank/DDBJ whole genome shotgun (WGS) entry which is preliminary data.</text>
</comment>
<evidence type="ECO:0000256" key="1">
    <source>
        <dbReference type="ARBA" id="ARBA00004651"/>
    </source>
</evidence>
<feature type="transmembrane region" description="Helical" evidence="6">
    <location>
        <begin position="384"/>
        <end position="404"/>
    </location>
</feature>
<dbReference type="NCBIfam" id="NF004920">
    <property type="entry name" value="PRK06277.1"/>
    <property type="match status" value="1"/>
</dbReference>
<evidence type="ECO:0000256" key="2">
    <source>
        <dbReference type="ARBA" id="ARBA00022475"/>
    </source>
</evidence>
<evidence type="ECO:0000256" key="3">
    <source>
        <dbReference type="ARBA" id="ARBA00022692"/>
    </source>
</evidence>
<accession>A0A2A2H7A0</accession>
<dbReference type="InterPro" id="IPR050586">
    <property type="entry name" value="CPA3_Na-H_Antiporter_D"/>
</dbReference>
<protein>
    <submittedName>
        <fullName evidence="8">Hydrogenase</fullName>
    </submittedName>
</protein>
<feature type="transmembrane region" description="Helical" evidence="6">
    <location>
        <begin position="259"/>
        <end position="282"/>
    </location>
</feature>
<feature type="transmembrane region" description="Helical" evidence="6">
    <location>
        <begin position="122"/>
        <end position="140"/>
    </location>
</feature>
<proteinExistence type="predicted"/>
<dbReference type="Pfam" id="PF00361">
    <property type="entry name" value="Proton_antipo_M"/>
    <property type="match status" value="1"/>
</dbReference>
<evidence type="ECO:0000256" key="6">
    <source>
        <dbReference type="SAM" id="Phobius"/>
    </source>
</evidence>
<dbReference type="EMBL" id="LMVM01000012">
    <property type="protein sequence ID" value="PAV05174.1"/>
    <property type="molecule type" value="Genomic_DNA"/>
</dbReference>
<name>A0A2A2H7A0_METBR</name>
<organism evidence="8 9">
    <name type="scientific">Methanobacterium bryantii</name>
    <dbReference type="NCBI Taxonomy" id="2161"/>
    <lineage>
        <taxon>Archaea</taxon>
        <taxon>Methanobacteriati</taxon>
        <taxon>Methanobacteriota</taxon>
        <taxon>Methanomada group</taxon>
        <taxon>Methanobacteria</taxon>
        <taxon>Methanobacteriales</taxon>
        <taxon>Methanobacteriaceae</taxon>
        <taxon>Methanobacterium</taxon>
    </lineage>
</organism>
<dbReference type="AlphaFoldDB" id="A0A2A2H7A0"/>
<keyword evidence="3 6" id="KW-0812">Transmembrane</keyword>
<keyword evidence="9" id="KW-1185">Reference proteome</keyword>
<keyword evidence="4 6" id="KW-1133">Transmembrane helix</keyword>
<feature type="transmembrane region" description="Helical" evidence="6">
    <location>
        <begin position="86"/>
        <end position="110"/>
    </location>
</feature>
<evidence type="ECO:0000313" key="9">
    <source>
        <dbReference type="Proteomes" id="UP000217784"/>
    </source>
</evidence>
<dbReference type="PANTHER" id="PTHR42703">
    <property type="entry name" value="NADH DEHYDROGENASE"/>
    <property type="match status" value="1"/>
</dbReference>
<evidence type="ECO:0000259" key="7">
    <source>
        <dbReference type="Pfam" id="PF00361"/>
    </source>
</evidence>
<feature type="transmembrane region" description="Helical" evidence="6">
    <location>
        <begin position="6"/>
        <end position="22"/>
    </location>
</feature>
<feature type="transmembrane region" description="Helical" evidence="6">
    <location>
        <begin position="176"/>
        <end position="201"/>
    </location>
</feature>
<feature type="transmembrane region" description="Helical" evidence="6">
    <location>
        <begin position="146"/>
        <end position="164"/>
    </location>
</feature>
<keyword evidence="2" id="KW-1003">Cell membrane</keyword>
<evidence type="ECO:0000313" key="8">
    <source>
        <dbReference type="EMBL" id="PAV05174.1"/>
    </source>
</evidence>
<dbReference type="PANTHER" id="PTHR42703:SF1">
    <property type="entry name" value="NA(+)_H(+) ANTIPORTER SUBUNIT D1"/>
    <property type="match status" value="1"/>
</dbReference>